<dbReference type="GO" id="GO:0005737">
    <property type="term" value="C:cytoplasm"/>
    <property type="evidence" value="ECO:0007669"/>
    <property type="project" value="TreeGrafter"/>
</dbReference>
<dbReference type="AlphaFoldDB" id="A0A9W7Y5M6"/>
<dbReference type="CDD" id="cd00144">
    <property type="entry name" value="MPP_PPP_family"/>
    <property type="match status" value="1"/>
</dbReference>
<keyword evidence="3" id="KW-1185">Reference proteome</keyword>
<dbReference type="InterPro" id="IPR050126">
    <property type="entry name" value="Ap4A_hydrolase"/>
</dbReference>
<dbReference type="Gene3D" id="3.60.21.10">
    <property type="match status" value="1"/>
</dbReference>
<dbReference type="PANTHER" id="PTHR42850">
    <property type="entry name" value="METALLOPHOSPHOESTERASE"/>
    <property type="match status" value="1"/>
</dbReference>
<reference evidence="2" key="1">
    <citation type="submission" date="2022-07" db="EMBL/GenBank/DDBJ databases">
        <title>Phylogenomic reconstructions and comparative analyses of Kickxellomycotina fungi.</title>
        <authorList>
            <person name="Reynolds N.K."/>
            <person name="Stajich J.E."/>
            <person name="Barry K."/>
            <person name="Grigoriev I.V."/>
            <person name="Crous P."/>
            <person name="Smith M.E."/>
        </authorList>
    </citation>
    <scope>NUCLEOTIDE SEQUENCE</scope>
    <source>
        <strain evidence="2">BCRC 34381</strain>
    </source>
</reference>
<comment type="caution">
    <text evidence="2">The sequence shown here is derived from an EMBL/GenBank/DDBJ whole genome shotgun (WGS) entry which is preliminary data.</text>
</comment>
<organism evidence="2 3">
    <name type="scientific">Coemansia biformis</name>
    <dbReference type="NCBI Taxonomy" id="1286918"/>
    <lineage>
        <taxon>Eukaryota</taxon>
        <taxon>Fungi</taxon>
        <taxon>Fungi incertae sedis</taxon>
        <taxon>Zoopagomycota</taxon>
        <taxon>Kickxellomycotina</taxon>
        <taxon>Kickxellomycetes</taxon>
        <taxon>Kickxellales</taxon>
        <taxon>Kickxellaceae</taxon>
        <taxon>Coemansia</taxon>
    </lineage>
</organism>
<proteinExistence type="predicted"/>
<name>A0A9W7Y5M6_9FUNG</name>
<gene>
    <name evidence="2" type="ORF">LPJ61_004000</name>
</gene>
<feature type="domain" description="Calcineurin-like phosphoesterase" evidence="1">
    <location>
        <begin position="58"/>
        <end position="201"/>
    </location>
</feature>
<evidence type="ECO:0000259" key="1">
    <source>
        <dbReference type="Pfam" id="PF00149"/>
    </source>
</evidence>
<dbReference type="InterPro" id="IPR004843">
    <property type="entry name" value="Calcineurin-like_PHP"/>
</dbReference>
<dbReference type="Proteomes" id="UP001143981">
    <property type="component" value="Unassembled WGS sequence"/>
</dbReference>
<dbReference type="OrthoDB" id="10267127at2759"/>
<dbReference type="Pfam" id="PF00149">
    <property type="entry name" value="Metallophos"/>
    <property type="match status" value="1"/>
</dbReference>
<dbReference type="InterPro" id="IPR029052">
    <property type="entry name" value="Metallo-depent_PP-like"/>
</dbReference>
<evidence type="ECO:0000313" key="3">
    <source>
        <dbReference type="Proteomes" id="UP001143981"/>
    </source>
</evidence>
<dbReference type="SUPFAM" id="SSF56300">
    <property type="entry name" value="Metallo-dependent phosphatases"/>
    <property type="match status" value="1"/>
</dbReference>
<protein>
    <recommendedName>
        <fullName evidence="1">Calcineurin-like phosphoesterase domain-containing protein</fullName>
    </recommendedName>
</protein>
<dbReference type="GO" id="GO:0006798">
    <property type="term" value="P:polyphosphate catabolic process"/>
    <property type="evidence" value="ECO:0007669"/>
    <property type="project" value="TreeGrafter"/>
</dbReference>
<evidence type="ECO:0000313" key="2">
    <source>
        <dbReference type="EMBL" id="KAJ1728512.1"/>
    </source>
</evidence>
<sequence length="316" mass="34835">MAGMARDSFARPAVRRERKKHFSVARRAAGGDSSLKTFKAKDAQLIETRKFEGTPPKRLIFIGDIHGCLPEFNELIDTVKYKPGEDQIVLVGDLVAKGPDSLGVVRKARQLQAWCVRGNHDDRVIRWYQFLQGPAKGMSDSDLKSLGDSSGLPYDDFKVGKEHYTIAQSIPSCDAAFLAAFPAMMTLPAPFSEWLVLHGGLDPSKPLDQQKAEDVWTTRNIGPSGPISTHDEGSAWFDAWAKAMADLKPTTPADYSKIQFYKAIYGHDAGRDLQIHDITKGLDSRCVYGGKLTAFILPGEQLVSVPCKEHVSSKDD</sequence>
<dbReference type="GO" id="GO:0016791">
    <property type="term" value="F:phosphatase activity"/>
    <property type="evidence" value="ECO:0007669"/>
    <property type="project" value="TreeGrafter"/>
</dbReference>
<dbReference type="GO" id="GO:0000298">
    <property type="term" value="F:endopolyphosphatase activity"/>
    <property type="evidence" value="ECO:0007669"/>
    <property type="project" value="TreeGrafter"/>
</dbReference>
<dbReference type="EMBL" id="JANBOI010000798">
    <property type="protein sequence ID" value="KAJ1728512.1"/>
    <property type="molecule type" value="Genomic_DNA"/>
</dbReference>
<dbReference type="PANTHER" id="PTHR42850:SF4">
    <property type="entry name" value="ZINC-DEPENDENT ENDOPOLYPHOSPHATASE"/>
    <property type="match status" value="1"/>
</dbReference>
<accession>A0A9W7Y5M6</accession>